<dbReference type="PROSITE" id="PS50979">
    <property type="entry name" value="BC"/>
    <property type="match status" value="1"/>
</dbReference>
<evidence type="ECO:0000256" key="2">
    <source>
        <dbReference type="ARBA" id="ARBA00004956"/>
    </source>
</evidence>
<evidence type="ECO:0000256" key="3">
    <source>
        <dbReference type="ARBA" id="ARBA00011750"/>
    </source>
</evidence>
<evidence type="ECO:0000256" key="11">
    <source>
        <dbReference type="ARBA" id="ARBA00022840"/>
    </source>
</evidence>
<evidence type="ECO:0000256" key="1">
    <source>
        <dbReference type="ARBA" id="ARBA00003761"/>
    </source>
</evidence>
<dbReference type="PANTHER" id="PTHR48095">
    <property type="entry name" value="PYRUVATE CARBOXYLASE SUBUNIT A"/>
    <property type="match status" value="1"/>
</dbReference>
<evidence type="ECO:0000256" key="5">
    <source>
        <dbReference type="ARBA" id="ARBA00017242"/>
    </source>
</evidence>
<dbReference type="InterPro" id="IPR004549">
    <property type="entry name" value="Acetyl_CoA_COase_biotin_COase"/>
</dbReference>
<dbReference type="NCBIfam" id="TIGR00514">
    <property type="entry name" value="accC"/>
    <property type="match status" value="1"/>
</dbReference>
<dbReference type="PROSITE" id="PS50975">
    <property type="entry name" value="ATP_GRASP"/>
    <property type="match status" value="1"/>
</dbReference>
<keyword evidence="8" id="KW-0479">Metal-binding</keyword>
<dbReference type="UniPathway" id="UPA00655">
    <property type="reaction ID" value="UER00711"/>
</dbReference>
<dbReference type="GO" id="GO:0005524">
    <property type="term" value="F:ATP binding"/>
    <property type="evidence" value="ECO:0007669"/>
    <property type="project" value="UniProtKB-UniRule"/>
</dbReference>
<feature type="domain" description="ATP-grasp" evidence="20">
    <location>
        <begin position="120"/>
        <end position="317"/>
    </location>
</feature>
<evidence type="ECO:0000256" key="9">
    <source>
        <dbReference type="ARBA" id="ARBA00022741"/>
    </source>
</evidence>
<evidence type="ECO:0000256" key="7">
    <source>
        <dbReference type="ARBA" id="ARBA00022598"/>
    </source>
</evidence>
<evidence type="ECO:0000256" key="19">
    <source>
        <dbReference type="RuleBase" id="RU365063"/>
    </source>
</evidence>
<dbReference type="Pfam" id="PF00289">
    <property type="entry name" value="Biotin_carb_N"/>
    <property type="match status" value="1"/>
</dbReference>
<dbReference type="NCBIfam" id="NF006367">
    <property type="entry name" value="PRK08591.1"/>
    <property type="match status" value="1"/>
</dbReference>
<dbReference type="PROSITE" id="PS00867">
    <property type="entry name" value="CPSASE_2"/>
    <property type="match status" value="1"/>
</dbReference>
<dbReference type="Gene3D" id="3.40.50.20">
    <property type="match status" value="1"/>
</dbReference>
<evidence type="ECO:0000256" key="13">
    <source>
        <dbReference type="ARBA" id="ARBA00023098"/>
    </source>
</evidence>
<dbReference type="SMART" id="SM00878">
    <property type="entry name" value="Biotin_carb_C"/>
    <property type="match status" value="1"/>
</dbReference>
<dbReference type="Proteomes" id="UP001182247">
    <property type="component" value="Unassembled WGS sequence"/>
</dbReference>
<dbReference type="GO" id="GO:0004075">
    <property type="term" value="F:biotin carboxylase activity"/>
    <property type="evidence" value="ECO:0007669"/>
    <property type="project" value="UniProtKB-EC"/>
</dbReference>
<evidence type="ECO:0000256" key="6">
    <source>
        <dbReference type="ARBA" id="ARBA00022516"/>
    </source>
</evidence>
<keyword evidence="7 19" id="KW-0436">Ligase</keyword>
<dbReference type="Proteomes" id="UP000650477">
    <property type="component" value="Unassembled WGS sequence"/>
</dbReference>
<dbReference type="FunFam" id="3.30.1490.20:FF:000018">
    <property type="entry name" value="Biotin carboxylase"/>
    <property type="match status" value="1"/>
</dbReference>
<dbReference type="FunFam" id="3.30.470.20:FF:000021">
    <property type="entry name" value="Biotin carboxylase"/>
    <property type="match status" value="1"/>
</dbReference>
<dbReference type="InterPro" id="IPR011764">
    <property type="entry name" value="Biotin_carboxylation_dom"/>
</dbReference>
<comment type="subunit">
    <text evidence="3 19">Acetyl-CoA carboxylase is a heterohexamer of biotin carboxyl carrier protein, biotin carboxylase and the two subunits of carboxyl transferase in a 2:2 complex.</text>
</comment>
<dbReference type="STRING" id="582.AL531_12620"/>
<dbReference type="InterPro" id="IPR005479">
    <property type="entry name" value="CPAse_ATP-bd"/>
</dbReference>
<dbReference type="GO" id="GO:0046872">
    <property type="term" value="F:metal ion binding"/>
    <property type="evidence" value="ECO:0007669"/>
    <property type="project" value="UniProtKB-KW"/>
</dbReference>
<dbReference type="EMBL" id="PKLF01000006">
    <property type="protein sequence ID" value="MBE8612285.1"/>
    <property type="molecule type" value="Genomic_DNA"/>
</dbReference>
<comment type="function">
    <text evidence="1 19">This protein is a component of the acetyl coenzyme A carboxylase complex; first, biotin carboxylase catalyzes the carboxylation of the carrier protein and then the transcarboxylase transfers the carboxyl group to form malonyl-CoA.</text>
</comment>
<evidence type="ECO:0000313" key="22">
    <source>
        <dbReference type="EMBL" id="MBE8612285.1"/>
    </source>
</evidence>
<evidence type="ECO:0000256" key="4">
    <source>
        <dbReference type="ARBA" id="ARBA00013263"/>
    </source>
</evidence>
<evidence type="ECO:0000256" key="12">
    <source>
        <dbReference type="ARBA" id="ARBA00022842"/>
    </source>
</evidence>
<keyword evidence="10 19" id="KW-0276">Fatty acid metabolism</keyword>
<dbReference type="InterPro" id="IPR016185">
    <property type="entry name" value="PreATP-grasp_dom_sf"/>
</dbReference>
<evidence type="ECO:0000256" key="8">
    <source>
        <dbReference type="ARBA" id="ARBA00022723"/>
    </source>
</evidence>
<dbReference type="Gene3D" id="3.30.1490.20">
    <property type="entry name" value="ATP-grasp fold, A domain"/>
    <property type="match status" value="1"/>
</dbReference>
<dbReference type="InterPro" id="IPR011761">
    <property type="entry name" value="ATP-grasp"/>
</dbReference>
<dbReference type="InterPro" id="IPR005481">
    <property type="entry name" value="BC-like_N"/>
</dbReference>
<keyword evidence="11 18" id="KW-0067">ATP-binding</keyword>
<dbReference type="EC" id="6.3.4.14" evidence="4 19"/>
<evidence type="ECO:0000256" key="17">
    <source>
        <dbReference type="ARBA" id="ARBA00048600"/>
    </source>
</evidence>
<dbReference type="GO" id="GO:0006633">
    <property type="term" value="P:fatty acid biosynthetic process"/>
    <property type="evidence" value="ECO:0007669"/>
    <property type="project" value="UniProtKB-KW"/>
</dbReference>
<comment type="catalytic activity">
    <reaction evidence="17 19">
        <text>N(6)-biotinyl-L-lysyl-[protein] + hydrogencarbonate + ATP = N(6)-carboxybiotinyl-L-lysyl-[protein] + ADP + phosphate + H(+)</text>
        <dbReference type="Rhea" id="RHEA:13501"/>
        <dbReference type="Rhea" id="RHEA-COMP:10505"/>
        <dbReference type="Rhea" id="RHEA-COMP:10506"/>
        <dbReference type="ChEBI" id="CHEBI:15378"/>
        <dbReference type="ChEBI" id="CHEBI:17544"/>
        <dbReference type="ChEBI" id="CHEBI:30616"/>
        <dbReference type="ChEBI" id="CHEBI:43474"/>
        <dbReference type="ChEBI" id="CHEBI:83144"/>
        <dbReference type="ChEBI" id="CHEBI:83145"/>
        <dbReference type="ChEBI" id="CHEBI:456216"/>
        <dbReference type="EC" id="6.3.4.14"/>
    </reaction>
</comment>
<dbReference type="OrthoDB" id="9763189at2"/>
<dbReference type="RefSeq" id="WP_004240542.1">
    <property type="nucleotide sequence ID" value="NZ_ABMOGV020000001.1"/>
</dbReference>
<reference evidence="22" key="1">
    <citation type="submission" date="2017-12" db="EMBL/GenBank/DDBJ databases">
        <title>Genome sequencing and analysis.</title>
        <authorList>
            <person name="Huang Y.-T."/>
        </authorList>
    </citation>
    <scope>NUCLEOTIDE SEQUENCE</scope>
    <source>
        <strain evidence="22">VGH116</strain>
    </source>
</reference>
<accession>A0A0A5SDK0</accession>
<sequence>MLEKILIANRGEIALRILRACKELGIKAVAVHSSADRDLKHVLLADETICIGPAASAKSYLNIPAIISAAEISGAQAIHPGYGFLSENADFAEQVERSGFTFIGPKAETIRLMGDKVSAIRAMKETGVPCVPGSDGPLSDDMPLNHTIAKRIGFPVIIKASGGGGGRGMRVVRNDEDLEEAIAMTKAEAKAAFNNDMVYMEKFLENPRHVEIQVMADGQGHAVYLAERDCSMQRRHQKVVEEAPAPGITPALRKSIGERCAKACIDIGYRGAGTFEFLFENGEFYFIEMNTRIQVEHPVTEMITGVDLIKEQLRVASGLPLSVKQEDIKVKGHAIECRINAEDPHTFLPSPGKITRFHSPGGFGVRWESHIYAGYTVPPYYDSMIGKLITYGETREIAIARMKNALAELIIDGIKTNIELHQLIMNDENFCKGGTNIHYLEKKLGLHEV</sequence>
<feature type="domain" description="Biotin carboxylation" evidence="21">
    <location>
        <begin position="1"/>
        <end position="445"/>
    </location>
</feature>
<evidence type="ECO:0000256" key="16">
    <source>
        <dbReference type="ARBA" id="ARBA00033786"/>
    </source>
</evidence>
<dbReference type="EMBL" id="JAPKIY010000012">
    <property type="protein sequence ID" value="MDS0897850.1"/>
    <property type="molecule type" value="Genomic_DNA"/>
</dbReference>
<evidence type="ECO:0000256" key="18">
    <source>
        <dbReference type="PROSITE-ProRule" id="PRU00409"/>
    </source>
</evidence>
<dbReference type="GO" id="GO:2001295">
    <property type="term" value="P:malonyl-CoA biosynthetic process"/>
    <property type="evidence" value="ECO:0007669"/>
    <property type="project" value="UniProtKB-UniPathway"/>
</dbReference>
<evidence type="ECO:0000313" key="23">
    <source>
        <dbReference type="EMBL" id="MDS0897850.1"/>
    </source>
</evidence>
<keyword evidence="9 18" id="KW-0547">Nucleotide-binding</keyword>
<keyword evidence="12" id="KW-0460">Magnesium</keyword>
<name>A0A0A5SDK0_MORMO</name>
<dbReference type="InterPro" id="IPR005482">
    <property type="entry name" value="Biotin_COase_C"/>
</dbReference>
<dbReference type="AlphaFoldDB" id="A0A0A5SDK0"/>
<keyword evidence="6 19" id="KW-0444">Lipid biosynthesis</keyword>
<dbReference type="Pfam" id="PF02786">
    <property type="entry name" value="CPSase_L_D2"/>
    <property type="match status" value="1"/>
</dbReference>
<evidence type="ECO:0000259" key="21">
    <source>
        <dbReference type="PROSITE" id="PS50979"/>
    </source>
</evidence>
<keyword evidence="15 19" id="KW-0092">Biotin</keyword>
<keyword evidence="13 19" id="KW-0443">Lipid metabolism</keyword>
<proteinExistence type="predicted"/>
<evidence type="ECO:0000256" key="10">
    <source>
        <dbReference type="ARBA" id="ARBA00022832"/>
    </source>
</evidence>
<dbReference type="PROSITE" id="PS00866">
    <property type="entry name" value="CPSASE_1"/>
    <property type="match status" value="1"/>
</dbReference>
<dbReference type="InterPro" id="IPR013815">
    <property type="entry name" value="ATP_grasp_subdomain_1"/>
</dbReference>
<dbReference type="SUPFAM" id="SSF51246">
    <property type="entry name" value="Rudiment single hybrid motif"/>
    <property type="match status" value="1"/>
</dbReference>
<dbReference type="InterPro" id="IPR051602">
    <property type="entry name" value="ACC_Biotin_Carboxylase"/>
</dbReference>
<dbReference type="SUPFAM" id="SSF52440">
    <property type="entry name" value="PreATP-grasp domain"/>
    <property type="match status" value="1"/>
</dbReference>
<evidence type="ECO:0000259" key="20">
    <source>
        <dbReference type="PROSITE" id="PS50975"/>
    </source>
</evidence>
<comment type="pathway">
    <text evidence="2 19">Lipid metabolism; malonyl-CoA biosynthesis; malonyl-CoA from acetyl-CoA: step 1/1.</text>
</comment>
<comment type="caution">
    <text evidence="23">The sequence shown here is derived from an EMBL/GenBank/DDBJ whole genome shotgun (WGS) entry which is preliminary data.</text>
</comment>
<evidence type="ECO:0000256" key="15">
    <source>
        <dbReference type="ARBA" id="ARBA00023267"/>
    </source>
</evidence>
<dbReference type="Pfam" id="PF02785">
    <property type="entry name" value="Biotin_carb_C"/>
    <property type="match status" value="1"/>
</dbReference>
<organism evidence="23 24">
    <name type="scientific">Morganella morganii</name>
    <name type="common">Proteus morganii</name>
    <dbReference type="NCBI Taxonomy" id="582"/>
    <lineage>
        <taxon>Bacteria</taxon>
        <taxon>Pseudomonadati</taxon>
        <taxon>Pseudomonadota</taxon>
        <taxon>Gammaproteobacteria</taxon>
        <taxon>Enterobacterales</taxon>
        <taxon>Morganellaceae</taxon>
        <taxon>Morganella</taxon>
    </lineage>
</organism>
<dbReference type="InterPro" id="IPR011054">
    <property type="entry name" value="Rudment_hybrid_motif"/>
</dbReference>
<gene>
    <name evidence="23" type="primary">accC</name>
    <name evidence="22" type="ORF">CYG68_07605</name>
    <name evidence="23" type="ORF">OSC06_07685</name>
</gene>
<dbReference type="Gene3D" id="3.30.470.20">
    <property type="entry name" value="ATP-grasp fold, B domain"/>
    <property type="match status" value="1"/>
</dbReference>
<evidence type="ECO:0000313" key="24">
    <source>
        <dbReference type="Proteomes" id="UP001182247"/>
    </source>
</evidence>
<protein>
    <recommendedName>
        <fullName evidence="5 19">Biotin carboxylase</fullName>
        <ecNumber evidence="4 19">6.3.4.14</ecNumber>
    </recommendedName>
    <alternativeName>
        <fullName evidence="16 19">Acetyl-coenzyme A carboxylase biotin carboxylase subunit A</fullName>
    </alternativeName>
</protein>
<evidence type="ECO:0000256" key="14">
    <source>
        <dbReference type="ARBA" id="ARBA00023160"/>
    </source>
</evidence>
<dbReference type="FunFam" id="3.40.50.20:FF:000010">
    <property type="entry name" value="Propionyl-CoA carboxylase subunit alpha"/>
    <property type="match status" value="1"/>
</dbReference>
<dbReference type="PANTHER" id="PTHR48095:SF2">
    <property type="entry name" value="BIOTIN CARBOXYLASE, CHLOROPLASTIC"/>
    <property type="match status" value="1"/>
</dbReference>
<reference evidence="23" key="2">
    <citation type="submission" date="2023-02" db="EMBL/GenBank/DDBJ databases">
        <title>Detection, antimicrobial susceptibility and genomic characterization of NDM-producing species of Morganellaceae, Yersiniaceae, and Enterobacteriaceae other than Klebsiella.</title>
        <authorList>
            <person name="Camargo C.H."/>
            <person name="Sacchi C.T."/>
            <person name="Campos K.R."/>
        </authorList>
    </citation>
    <scope>NUCLEOTIDE SEQUENCE</scope>
    <source>
        <strain evidence="23">1189_21</strain>
    </source>
</reference>
<keyword evidence="14 19" id="KW-0275">Fatty acid biosynthesis</keyword>
<dbReference type="SUPFAM" id="SSF56059">
    <property type="entry name" value="Glutathione synthetase ATP-binding domain-like"/>
    <property type="match status" value="1"/>
</dbReference>